<comment type="caution">
    <text evidence="2">The sequence shown here is derived from an EMBL/GenBank/DDBJ whole genome shotgun (WGS) entry which is preliminary data.</text>
</comment>
<keyword evidence="1" id="KW-0040">ANK repeat</keyword>
<dbReference type="SMART" id="SM00248">
    <property type="entry name" value="ANK"/>
    <property type="match status" value="4"/>
</dbReference>
<gene>
    <name evidence="2" type="ORF">JX265_008786</name>
</gene>
<dbReference type="InterPro" id="IPR036770">
    <property type="entry name" value="Ankyrin_rpt-contain_sf"/>
</dbReference>
<dbReference type="SUPFAM" id="SSF48403">
    <property type="entry name" value="Ankyrin repeat"/>
    <property type="match status" value="1"/>
</dbReference>
<dbReference type="Pfam" id="PF00023">
    <property type="entry name" value="Ank"/>
    <property type="match status" value="1"/>
</dbReference>
<name>A0A9Q0ANB3_9PEZI</name>
<evidence type="ECO:0000313" key="3">
    <source>
        <dbReference type="Proteomes" id="UP000829685"/>
    </source>
</evidence>
<feature type="repeat" description="ANK" evidence="1">
    <location>
        <begin position="109"/>
        <end position="141"/>
    </location>
</feature>
<keyword evidence="3" id="KW-1185">Reference proteome</keyword>
<dbReference type="Gene3D" id="1.25.40.20">
    <property type="entry name" value="Ankyrin repeat-containing domain"/>
    <property type="match status" value="1"/>
</dbReference>
<evidence type="ECO:0000256" key="1">
    <source>
        <dbReference type="PROSITE-ProRule" id="PRU00023"/>
    </source>
</evidence>
<sequence length="503" mass="56883">MAGILDLSLELLHMVAEHIRTPMELARLSRSCKGLQAAFSFDHWILHDARHHRTSVLPNHAVGFASEQVPLLIRALRWCVDDQVIKRVVDIYAKEFPASLDGHWGRLRFNVFPLHQACLYQHTGIVEHMLRKGCRVDIRDTGFAATPHFAGLSTYCGDYFDALLFSVAIRNLSMMLTLIKAGHPVSMFHLGHASQMRASHTLGVLLRAYRINPDFDAGDSDFDYALQYTSMDEDSDGNERIINQLLKEAPNIGAESLLSYVDSAVTGNCPRNAVHFFHHLIQRNGPTLQICQKTLSIALRSGCEWLIRAIHPRFTNFLITANADDCETRRVRACAWLLRIALISAKNTATVIQHLPYLLEAGCIPGPDHLCMALDIPDPSPYIDVLVEHGADVNGHSARYGMRPLARAIKDFNGRVVFRLLYHGAELETLGKLKVQASLLRWYWCTFGNPLWVRNKGVADFVKKDEQEPPMIDRRTFDCSRTNLYEQLRNMFDMLLGPIHPLS</sequence>
<proteinExistence type="predicted"/>
<dbReference type="EMBL" id="JAFIMR010000025">
    <property type="protein sequence ID" value="KAI1863569.1"/>
    <property type="molecule type" value="Genomic_DNA"/>
</dbReference>
<organism evidence="2 3">
    <name type="scientific">Neoarthrinium moseri</name>
    <dbReference type="NCBI Taxonomy" id="1658444"/>
    <lineage>
        <taxon>Eukaryota</taxon>
        <taxon>Fungi</taxon>
        <taxon>Dikarya</taxon>
        <taxon>Ascomycota</taxon>
        <taxon>Pezizomycotina</taxon>
        <taxon>Sordariomycetes</taxon>
        <taxon>Xylariomycetidae</taxon>
        <taxon>Amphisphaeriales</taxon>
        <taxon>Apiosporaceae</taxon>
        <taxon>Neoarthrinium</taxon>
    </lineage>
</organism>
<protein>
    <submittedName>
        <fullName evidence="2">Uncharacterized protein</fullName>
    </submittedName>
</protein>
<reference evidence="2" key="1">
    <citation type="submission" date="2021-03" db="EMBL/GenBank/DDBJ databases">
        <title>Revisited historic fungal species revealed as producer of novel bioactive compounds through whole genome sequencing and comparative genomics.</title>
        <authorList>
            <person name="Vignolle G.A."/>
            <person name="Hochenegger N."/>
            <person name="Mach R.L."/>
            <person name="Mach-Aigner A.R."/>
            <person name="Javad Rahimi M."/>
            <person name="Salim K.A."/>
            <person name="Chan C.M."/>
            <person name="Lim L.B.L."/>
            <person name="Cai F."/>
            <person name="Druzhinina I.S."/>
            <person name="U'Ren J.M."/>
            <person name="Derntl C."/>
        </authorList>
    </citation>
    <scope>NUCLEOTIDE SEQUENCE</scope>
    <source>
        <strain evidence="2">TUCIM 5799</strain>
    </source>
</reference>
<dbReference type="AlphaFoldDB" id="A0A9Q0ANB3"/>
<evidence type="ECO:0000313" key="2">
    <source>
        <dbReference type="EMBL" id="KAI1863569.1"/>
    </source>
</evidence>
<dbReference type="PROSITE" id="PS50088">
    <property type="entry name" value="ANK_REPEAT"/>
    <property type="match status" value="1"/>
</dbReference>
<dbReference type="Proteomes" id="UP000829685">
    <property type="component" value="Unassembled WGS sequence"/>
</dbReference>
<dbReference type="InterPro" id="IPR002110">
    <property type="entry name" value="Ankyrin_rpt"/>
</dbReference>
<accession>A0A9Q0ANB3</accession>